<dbReference type="PANTHER" id="PTHR48094">
    <property type="entry name" value="PROTEIN/NUCLEIC ACID DEGLYCASE DJ-1-RELATED"/>
    <property type="match status" value="1"/>
</dbReference>
<dbReference type="Proteomes" id="UP000070533">
    <property type="component" value="Unassembled WGS sequence"/>
</dbReference>
<dbReference type="RefSeq" id="WP_060940612.1">
    <property type="nucleotide sequence ID" value="NZ_JAIHUT010000014.1"/>
</dbReference>
<name>A0A133Q959_9BACT</name>
<dbReference type="InterPro" id="IPR002818">
    <property type="entry name" value="DJ-1/PfpI"/>
</dbReference>
<dbReference type="Gene3D" id="3.40.50.880">
    <property type="match status" value="1"/>
</dbReference>
<dbReference type="NCBIfam" id="TIGR01383">
    <property type="entry name" value="not_thiJ"/>
    <property type="match status" value="1"/>
</dbReference>
<organism evidence="2 3">
    <name type="scientific">Prevotella corporis</name>
    <dbReference type="NCBI Taxonomy" id="28128"/>
    <lineage>
        <taxon>Bacteria</taxon>
        <taxon>Pseudomonadati</taxon>
        <taxon>Bacteroidota</taxon>
        <taxon>Bacteroidia</taxon>
        <taxon>Bacteroidales</taxon>
        <taxon>Prevotellaceae</taxon>
        <taxon>Prevotella</taxon>
    </lineage>
</organism>
<dbReference type="InterPro" id="IPR006287">
    <property type="entry name" value="DJ-1"/>
</dbReference>
<feature type="domain" description="DJ-1/PfpI" evidence="1">
    <location>
        <begin position="3"/>
        <end position="166"/>
    </location>
</feature>
<dbReference type="EMBL" id="LRQG01000092">
    <property type="protein sequence ID" value="KXA39417.1"/>
    <property type="molecule type" value="Genomic_DNA"/>
</dbReference>
<evidence type="ECO:0000313" key="3">
    <source>
        <dbReference type="Proteomes" id="UP000070533"/>
    </source>
</evidence>
<dbReference type="STRING" id="28128.HMPREF3226_01252"/>
<dbReference type="PANTHER" id="PTHR48094:SF12">
    <property type="entry name" value="PARKINSON DISEASE PROTEIN 7 HOMOLOG"/>
    <property type="match status" value="1"/>
</dbReference>
<evidence type="ECO:0000259" key="1">
    <source>
        <dbReference type="Pfam" id="PF01965"/>
    </source>
</evidence>
<dbReference type="Pfam" id="PF01965">
    <property type="entry name" value="DJ-1_PfpI"/>
    <property type="match status" value="1"/>
</dbReference>
<dbReference type="PATRIC" id="fig|28128.5.peg.1276"/>
<dbReference type="OrthoDB" id="9792284at2"/>
<evidence type="ECO:0000313" key="2">
    <source>
        <dbReference type="EMBL" id="KXA39417.1"/>
    </source>
</evidence>
<proteinExistence type="predicted"/>
<sequence>MAKVYEFLANGFEEIEALAPLDILRRGGVDVKTVSITGSEFVESAHGVTVKADLIFENTTGFGDADMLMIPGGMPGAANLNAHEGLRNLFLTHNEQHKLIGAICAAPMVLGSLGIVKGRKATCYPGFEKFLDGASYTAELVTVDDNITTGKGPAASFMYGFCILEQLTSKAVAEDVKAGMLINELIALH</sequence>
<accession>A0A133Q959</accession>
<dbReference type="InterPro" id="IPR029062">
    <property type="entry name" value="Class_I_gatase-like"/>
</dbReference>
<dbReference type="eggNOG" id="COG0693">
    <property type="taxonomic scope" value="Bacteria"/>
</dbReference>
<comment type="caution">
    <text evidence="2">The sequence shown here is derived from an EMBL/GenBank/DDBJ whole genome shotgun (WGS) entry which is preliminary data.</text>
</comment>
<keyword evidence="3" id="KW-1185">Reference proteome</keyword>
<gene>
    <name evidence="2" type="ORF">HMPREF3226_01252</name>
</gene>
<protein>
    <submittedName>
        <fullName evidence="2">DJ-1 family protein</fullName>
    </submittedName>
</protein>
<dbReference type="GO" id="GO:0005737">
    <property type="term" value="C:cytoplasm"/>
    <property type="evidence" value="ECO:0007669"/>
    <property type="project" value="TreeGrafter"/>
</dbReference>
<dbReference type="AlphaFoldDB" id="A0A133Q959"/>
<reference evidence="3" key="1">
    <citation type="submission" date="2016-01" db="EMBL/GenBank/DDBJ databases">
        <authorList>
            <person name="Mitreva M."/>
            <person name="Pepin K.H."/>
            <person name="Mihindukulasuriya K.A."/>
            <person name="Fulton R."/>
            <person name="Fronick C."/>
            <person name="O'Laughlin M."/>
            <person name="Miner T."/>
            <person name="Herter B."/>
            <person name="Rosa B.A."/>
            <person name="Cordes M."/>
            <person name="Tomlinson C."/>
            <person name="Wollam A."/>
            <person name="Palsikar V.B."/>
            <person name="Mardis E.R."/>
            <person name="Wilson R.K."/>
        </authorList>
    </citation>
    <scope>NUCLEOTIDE SEQUENCE [LARGE SCALE GENOMIC DNA]</scope>
    <source>
        <strain evidence="3">MJR7716</strain>
    </source>
</reference>
<dbReference type="SUPFAM" id="SSF52317">
    <property type="entry name" value="Class I glutamine amidotransferase-like"/>
    <property type="match status" value="1"/>
</dbReference>
<dbReference type="InterPro" id="IPR050325">
    <property type="entry name" value="Prot/Nucl_acid_deglycase"/>
</dbReference>
<dbReference type="CDD" id="cd03135">
    <property type="entry name" value="GATase1_DJ-1"/>
    <property type="match status" value="1"/>
</dbReference>